<feature type="transmembrane region" description="Helical" evidence="2">
    <location>
        <begin position="1752"/>
        <end position="1778"/>
    </location>
</feature>
<dbReference type="Gene3D" id="1.20.58.1930">
    <property type="match status" value="1"/>
</dbReference>
<feature type="compositionally biased region" description="Basic and acidic residues" evidence="1">
    <location>
        <begin position="822"/>
        <end position="831"/>
    </location>
</feature>
<dbReference type="InterPro" id="IPR054595">
    <property type="entry name" value="DBL_C"/>
</dbReference>
<proteinExistence type="predicted"/>
<evidence type="ECO:0000259" key="3">
    <source>
        <dbReference type="PROSITE" id="PS51141"/>
    </source>
</evidence>
<dbReference type="Gene3D" id="1.20.58.830">
    <property type="match status" value="3"/>
</dbReference>
<dbReference type="GO" id="GO:0016020">
    <property type="term" value="C:membrane"/>
    <property type="evidence" value="ECO:0007669"/>
    <property type="project" value="InterPro"/>
</dbReference>
<dbReference type="GO" id="GO:0003677">
    <property type="term" value="F:DNA binding"/>
    <property type="evidence" value="ECO:0007669"/>
    <property type="project" value="InterPro"/>
</dbReference>
<dbReference type="InterPro" id="IPR041480">
    <property type="entry name" value="CIDR1_gamma"/>
</dbReference>
<feature type="compositionally biased region" description="Polar residues" evidence="1">
    <location>
        <begin position="1191"/>
        <end position="1205"/>
    </location>
</feature>
<dbReference type="Pfam" id="PF03011">
    <property type="entry name" value="PFEMP"/>
    <property type="match status" value="2"/>
</dbReference>
<gene>
    <name evidence="4" type="ORF">PFMALIP_05783</name>
</gene>
<feature type="compositionally biased region" description="Low complexity" evidence="1">
    <location>
        <begin position="1696"/>
        <end position="1706"/>
    </location>
</feature>
<dbReference type="InterPro" id="IPR049158">
    <property type="entry name" value="PfEMP1_CIDRalpha1_dom"/>
</dbReference>
<dbReference type="GO" id="GO:0046789">
    <property type="term" value="F:host cell surface receptor binding"/>
    <property type="evidence" value="ECO:0007669"/>
    <property type="project" value="InterPro"/>
</dbReference>
<feature type="region of interest" description="Disordered" evidence="1">
    <location>
        <begin position="992"/>
        <end position="1021"/>
    </location>
</feature>
<feature type="region of interest" description="Disordered" evidence="1">
    <location>
        <begin position="1136"/>
        <end position="1206"/>
    </location>
</feature>
<keyword evidence="2" id="KW-0472">Membrane</keyword>
<feature type="compositionally biased region" description="Low complexity" evidence="1">
    <location>
        <begin position="942"/>
        <end position="958"/>
    </location>
</feature>
<dbReference type="PROSITE" id="PS51141">
    <property type="entry name" value="ZF_SBP"/>
    <property type="match status" value="1"/>
</dbReference>
<dbReference type="SMR" id="A0A024WG61"/>
<feature type="region of interest" description="Disordered" evidence="1">
    <location>
        <begin position="773"/>
        <end position="839"/>
    </location>
</feature>
<feature type="compositionally biased region" description="Polar residues" evidence="1">
    <location>
        <begin position="1087"/>
        <end position="1105"/>
    </location>
</feature>
<dbReference type="Gene3D" id="1.20.1310.20">
    <property type="entry name" value="Duffy-antigen binding domain"/>
    <property type="match status" value="2"/>
</dbReference>
<evidence type="ECO:0000256" key="2">
    <source>
        <dbReference type="SAM" id="Phobius"/>
    </source>
</evidence>
<dbReference type="Pfam" id="PF22672">
    <property type="entry name" value="DBL_C"/>
    <property type="match status" value="2"/>
</dbReference>
<dbReference type="InterPro" id="IPR004258">
    <property type="entry name" value="DBL"/>
</dbReference>
<dbReference type="InterPro" id="IPR042202">
    <property type="entry name" value="Duffy-ag-bd_sf"/>
</dbReference>
<dbReference type="InterPro" id="IPR004333">
    <property type="entry name" value="SBP_dom"/>
</dbReference>
<reference evidence="4 5" key="1">
    <citation type="submission" date="2013-02" db="EMBL/GenBank/DDBJ databases">
        <title>The Genome Annotation of Plasmodium falciparum MaliPS096_E11.</title>
        <authorList>
            <consortium name="The Broad Institute Genome Sequencing Platform"/>
            <consortium name="The Broad Institute Genome Sequencing Center for Infectious Disease"/>
            <person name="Neafsey D."/>
            <person name="Hoffman S."/>
            <person name="Volkman S."/>
            <person name="Rosenthal P."/>
            <person name="Walker B."/>
            <person name="Young S.K."/>
            <person name="Zeng Q."/>
            <person name="Gargeya S."/>
            <person name="Fitzgerald M."/>
            <person name="Haas B."/>
            <person name="Abouelleil A."/>
            <person name="Allen A.W."/>
            <person name="Alvarado L."/>
            <person name="Arachchi H.M."/>
            <person name="Berlin A.M."/>
            <person name="Chapman S.B."/>
            <person name="Gainer-Dewar J."/>
            <person name="Goldberg J."/>
            <person name="Griggs A."/>
            <person name="Gujja S."/>
            <person name="Hansen M."/>
            <person name="Howarth C."/>
            <person name="Imamovic A."/>
            <person name="Ireland A."/>
            <person name="Larimer J."/>
            <person name="McCowan C."/>
            <person name="Murphy C."/>
            <person name="Pearson M."/>
            <person name="Poon T.W."/>
            <person name="Priest M."/>
            <person name="Roberts A."/>
            <person name="Saif S."/>
            <person name="Shea T."/>
            <person name="Sisk P."/>
            <person name="Sykes S."/>
            <person name="Wortman J."/>
            <person name="Nusbaum C."/>
            <person name="Birren B."/>
        </authorList>
    </citation>
    <scope>NUCLEOTIDE SEQUENCE [LARGE SCALE GENOMIC DNA]</scope>
    <source>
        <strain evidence="4 5">MaliPS096_E11</strain>
    </source>
</reference>
<organism evidence="4 5">
    <name type="scientific">Plasmodium falciparum MaliPS096_E11</name>
    <dbReference type="NCBI Taxonomy" id="1036727"/>
    <lineage>
        <taxon>Eukaryota</taxon>
        <taxon>Sar</taxon>
        <taxon>Alveolata</taxon>
        <taxon>Apicomplexa</taxon>
        <taxon>Aconoidasida</taxon>
        <taxon>Haemosporida</taxon>
        <taxon>Plasmodiidae</taxon>
        <taxon>Plasmodium</taxon>
        <taxon>Plasmodium (Laverania)</taxon>
    </lineage>
</organism>
<evidence type="ECO:0000313" key="4">
    <source>
        <dbReference type="EMBL" id="ETW46152.1"/>
    </source>
</evidence>
<feature type="domain" description="SBP-type" evidence="3">
    <location>
        <begin position="1282"/>
        <end position="1359"/>
    </location>
</feature>
<dbReference type="Pfam" id="PF21807">
    <property type="entry name" value="PfEMP1_CIDRalpha1_dom"/>
    <property type="match status" value="1"/>
</dbReference>
<dbReference type="SUPFAM" id="SSF140924">
    <property type="entry name" value="Duffy binding domain-like"/>
    <property type="match status" value="4"/>
</dbReference>
<protein>
    <recommendedName>
        <fullName evidence="3">SBP-type domain-containing protein</fullName>
    </recommendedName>
</protein>
<feature type="compositionally biased region" description="Acidic residues" evidence="1">
    <location>
        <begin position="790"/>
        <end position="821"/>
    </location>
</feature>
<dbReference type="Pfam" id="PF18562">
    <property type="entry name" value="CIDR1_gamma"/>
    <property type="match status" value="1"/>
</dbReference>
<feature type="region of interest" description="Disordered" evidence="1">
    <location>
        <begin position="1663"/>
        <end position="1749"/>
    </location>
</feature>
<accession>A0A024WG61</accession>
<name>A0A024WG61_PLAFA</name>
<dbReference type="Pfam" id="PF05424">
    <property type="entry name" value="Duffy_binding"/>
    <property type="match status" value="2"/>
</dbReference>
<feature type="compositionally biased region" description="Basic and acidic residues" evidence="1">
    <location>
        <begin position="1707"/>
        <end position="1718"/>
    </location>
</feature>
<feature type="compositionally biased region" description="Basic and acidic residues" evidence="1">
    <location>
        <begin position="1159"/>
        <end position="1190"/>
    </location>
</feature>
<dbReference type="Pfam" id="PF15447">
    <property type="entry name" value="NTS"/>
    <property type="match status" value="1"/>
</dbReference>
<dbReference type="FunFam" id="1.20.1310.20:FF:000001">
    <property type="entry name" value="Erythrocyte membrane protein 1, PfEMP1"/>
    <property type="match status" value="1"/>
</dbReference>
<keyword evidence="2" id="KW-0812">Transmembrane</keyword>
<evidence type="ECO:0000313" key="5">
    <source>
        <dbReference type="Proteomes" id="UP000030699"/>
    </source>
</evidence>
<dbReference type="InterPro" id="IPR008602">
    <property type="entry name" value="Duffy-antigen-binding"/>
</dbReference>
<feature type="region of interest" description="Disordered" evidence="1">
    <location>
        <begin position="1087"/>
        <end position="1108"/>
    </location>
</feature>
<dbReference type="EMBL" id="KI925721">
    <property type="protein sequence ID" value="ETW46152.1"/>
    <property type="molecule type" value="Genomic_DNA"/>
</dbReference>
<feature type="compositionally biased region" description="Basic and acidic residues" evidence="1">
    <location>
        <begin position="1728"/>
        <end position="1742"/>
    </location>
</feature>
<sequence>MAAIGRAGGTEDAKHVLDSIGEEVYETVKKGGAETYKQALKGDLNTANNSSDETISTNKTCQLVEEYRTKNTGTADAGGKSQPCRKDEKGKEYVNRFSDTLGGQCTDHRIKGNERNRTGGACAPLRRLHLCDKNMEKMDANNYDSGKATHTLLAEVCMAAKYEGQSISVDHAQYQKTNSDVNINICTVLARSFADIGDIVRGKDLYLGYDDEEKKKREDLEKNLKEIFKKIYDNLGNTTIKSKYNGDTKDYFQLREDWWYANRATVWKAITCSDRLGGNNYFRPTCNREKRTEGYCRCNGDKPDADVPNVDPPTYFDYVPQYLRWFEEWAEDFCRKRKHKLENAKKQCRGDNGEHKYCDLNRYDCTQTVIGKKELVEGKDCIDCHFSCARFVKWIDNQKLEFLKQERKYTSEIKKYTKEITSFKRKKRSTKIDTYEGYEKKFYNKLKGSEYGKVDEFLKLLNKEDVCKKINDEEGATIHFEKVNSGSAKNSDGSNKTFSRTEICEPCPWCGVKDDGPPWQAKGDEECTKEKEKTYNNDNITKIPVLYPDKEKSGIVKKYSKFCTTANGGDQIEEWQCYYDEKKPSGKNNNNCVQGDWGKYEKDQKVKPYYVFFWDWVHDMLIDSVEWRNEHGNCINKKQQSECIPACKKTCECFQKWVDQKKDEWDEIKKHFGKQTDMKLFTPSCALNYLLKKKELLQIIQDAYGNAKETEHIKKLLDKEEADGVLGGVDDLAALVVQCTEGGGAQQNTTIDKILQHEKEQAGECLNTVKEKCKPQEQERDGGARAEVAGDPEEEEEEEEEEENANEENEEETASVEDNLEESEKTPKKATEATTPTVVDVCNTVKSALEEDNLKQACQQKYEKGREKFPNWKCIPSGSSNTKPGAEPPTSVPTTGSGKDGAICVPPRRRKLYVTPLTKWANKHNTETSQGSGDKATQARGSETSESPSGTSSPGGKETPSEKLRNAFIESAAIETFFLWDRYKKIKEKEIEKKQQQDAGILSLEVEEEDASTKPEDELNSGKIPEEFKRQMFYTLADYKDILYSGSNDVTSGDTACDKTNIVIEASGTQEEKQKMQEIQKKITDMLNKTNRGSTPPHTPVNQTQRSEKLKSLWGDFAQPIWNGMICALTYKENGSNTEGGGEKGKASITQDPNLKSALWDEQKKKPQKDKYDYKNVKLKDEPSDTKPTEDTLNNPKTPSSSGEKTTLVDFISRPTYFRYLEEWSEDFCRKRKYKLKELKEECNGVNENGYQKYCSGDGHDCADNELRHNNMSASLDCPSCYEQCRKYRKWIDIKFVEYQNQKNKYGEEHDKLKANSSGGDNKEFCQQIEKKNTAAEFLKELKHCKNNQNSENKGNQEEEKNNKINFEEPLETFSPSTYCETCPSNKVNCNGSKRGKNGECTPVKGKGKSWEKIFSGNGENTTDITVEMIDRRAPFIDKNSEKSKESNNSLFKDSYLFKSVRTQEWKCKFENVKKDVCYLKNFNPEIDLNEYTTFKVFLIYWLQDFIEGYYILKQKKIIDKCTQKEKNTCDKEPKNDCACVKAWITKKKGEWGKIKDHFNNRKHQNGGDNDMKSLVKQLLEDLQHRTELNKIMQPCTELNHFLKSLGCTETDSSENSKEDAIECMLNKLEEKVTSCLSSTSGENLAQCKESTPPDDEDLLLEETENPVEQPKICPTPPKPQPETEEKGDCVPATIPEAPTETNNTESETKSKEEKTSEAKPPAPAPEQNDKKELPKEDKKVEPPSNVFNNPAVIPTLVTSTLAWSVGIGFAAFTYFYLK</sequence>
<dbReference type="FunFam" id="1.20.58.830:FF:000002">
    <property type="entry name" value="Erythrocyte membrane protein 1, PfEMP1"/>
    <property type="match status" value="1"/>
</dbReference>
<keyword evidence="2" id="KW-1133">Transmembrane helix</keyword>
<reference evidence="4 5" key="2">
    <citation type="submission" date="2013-02" db="EMBL/GenBank/DDBJ databases">
        <title>The Genome Sequence of Plasmodium falciparum MaliPS096_E11.</title>
        <authorList>
            <consortium name="The Broad Institute Genome Sequencing Platform"/>
            <consortium name="The Broad Institute Genome Sequencing Center for Infectious Disease"/>
            <person name="Neafsey D."/>
            <person name="Cheeseman I."/>
            <person name="Volkman S."/>
            <person name="Adams J."/>
            <person name="Walker B."/>
            <person name="Young S.K."/>
            <person name="Zeng Q."/>
            <person name="Gargeya S."/>
            <person name="Fitzgerald M."/>
            <person name="Haas B."/>
            <person name="Abouelleil A."/>
            <person name="Alvarado L."/>
            <person name="Arachchi H.M."/>
            <person name="Berlin A.M."/>
            <person name="Chapman S.B."/>
            <person name="Dewar J."/>
            <person name="Goldberg J."/>
            <person name="Griggs A."/>
            <person name="Gujja S."/>
            <person name="Hansen M."/>
            <person name="Howarth C."/>
            <person name="Imamovic A."/>
            <person name="Larimer J."/>
            <person name="McCowan C."/>
            <person name="Murphy C."/>
            <person name="Neiman D."/>
            <person name="Pearson M."/>
            <person name="Priest M."/>
            <person name="Roberts A."/>
            <person name="Saif S."/>
            <person name="Shea T."/>
            <person name="Sisk P."/>
            <person name="Sykes S."/>
            <person name="Wortman J."/>
            <person name="Nusbaum C."/>
            <person name="Birren B."/>
        </authorList>
    </citation>
    <scope>NUCLEOTIDE SEQUENCE [LARGE SCALE GENOMIC DNA]</scope>
    <source>
        <strain evidence="4 5">MaliPS096_E11</strain>
    </source>
</reference>
<dbReference type="Proteomes" id="UP000030699">
    <property type="component" value="Unassembled WGS sequence"/>
</dbReference>
<dbReference type="FunFam" id="1.20.58.830:FF:000003">
    <property type="entry name" value="Erythrocyte membrane protein 1, PfEMP1"/>
    <property type="match status" value="1"/>
</dbReference>
<dbReference type="FunFam" id="1.20.58.1930:FF:000001">
    <property type="entry name" value="Erythrocyte membrane protein 1, PfEMP1"/>
    <property type="match status" value="1"/>
</dbReference>
<feature type="region of interest" description="Disordered" evidence="1">
    <location>
        <begin position="1639"/>
        <end position="1658"/>
    </location>
</feature>
<dbReference type="InterPro" id="IPR029210">
    <property type="entry name" value="PfEMP1_NTS"/>
</dbReference>
<evidence type="ECO:0000256" key="1">
    <source>
        <dbReference type="SAM" id="MobiDB-lite"/>
    </source>
</evidence>
<feature type="non-terminal residue" evidence="4">
    <location>
        <position position="1779"/>
    </location>
</feature>
<feature type="region of interest" description="Disordered" evidence="1">
    <location>
        <begin position="869"/>
        <end position="964"/>
    </location>
</feature>
<feature type="compositionally biased region" description="Basic and acidic residues" evidence="1">
    <location>
        <begin position="773"/>
        <end position="784"/>
    </location>
</feature>